<name>A0A7G5FHU9_9CORY</name>
<keyword evidence="4" id="KW-1185">Reference proteome</keyword>
<proteinExistence type="inferred from homology"/>
<reference evidence="3 4" key="1">
    <citation type="submission" date="2020-07" db="EMBL/GenBank/DDBJ databases">
        <title>non toxigenic Corynebacterium sp. nov from a clinical source.</title>
        <authorList>
            <person name="Bernier A.-M."/>
            <person name="Bernard K."/>
        </authorList>
    </citation>
    <scope>NUCLEOTIDE SEQUENCE [LARGE SCALE GENOMIC DNA]</scope>
    <source>
        <strain evidence="4">NML 93-0612</strain>
    </source>
</reference>
<dbReference type="GO" id="GO:0016787">
    <property type="term" value="F:hydrolase activity"/>
    <property type="evidence" value="ECO:0007669"/>
    <property type="project" value="UniProtKB-KW"/>
</dbReference>
<dbReference type="SUPFAM" id="SSF56601">
    <property type="entry name" value="beta-lactamase/transpeptidase-like"/>
    <property type="match status" value="1"/>
</dbReference>
<evidence type="ECO:0000259" key="2">
    <source>
        <dbReference type="Pfam" id="PF00144"/>
    </source>
</evidence>
<dbReference type="Gene3D" id="3.40.710.10">
    <property type="entry name" value="DD-peptidase/beta-lactamase superfamily"/>
    <property type="match status" value="1"/>
</dbReference>
<dbReference type="AlphaFoldDB" id="A0A7G5FHU9"/>
<dbReference type="Proteomes" id="UP000515570">
    <property type="component" value="Chromosome"/>
</dbReference>
<accession>A0A7G5FHU9</accession>
<dbReference type="Pfam" id="PF00144">
    <property type="entry name" value="Beta-lactamase"/>
    <property type="match status" value="1"/>
</dbReference>
<dbReference type="InterPro" id="IPR012338">
    <property type="entry name" value="Beta-lactam/transpept-like"/>
</dbReference>
<sequence length="339" mass="36686">MTRLAVKKAVSTMAIVFLIVLSFIGTPPHPKAMRSSQGDEELAEKARQLLEGRHSEVSVMYLDNGVVHFAGFGANPESEYEIASLTKTFTADLFRIELASGRVSERTTVFDISPHRFADSEIGSVTLAELANHTSGLPRLGNLGVWPTAKALIGRNPYQGISVERVYEIAGGSVLKGRGKYRYSNLGYALLGNLLAENRGESFAEALHLEILGPLKMDKTFLMEEGSVSASAPRGYNSAGYEAAPWEMSGFLPAAGLRSTPQDLAKYAQYLCRVGISPNSWLEKEDGEVLVHDGESFGFASALVVSPGREQALLIVSNRSESVLEDAVTLFKILRGTSP</sequence>
<evidence type="ECO:0000256" key="1">
    <source>
        <dbReference type="ARBA" id="ARBA00038473"/>
    </source>
</evidence>
<dbReference type="EMBL" id="CP059833">
    <property type="protein sequence ID" value="QMV86190.1"/>
    <property type="molecule type" value="Genomic_DNA"/>
</dbReference>
<evidence type="ECO:0000313" key="4">
    <source>
        <dbReference type="Proteomes" id="UP000515570"/>
    </source>
</evidence>
<dbReference type="PANTHER" id="PTHR22935:SF95">
    <property type="entry name" value="BETA-LACTAMASE-LIKE 1-RELATED"/>
    <property type="match status" value="1"/>
</dbReference>
<dbReference type="RefSeq" id="WP_182387000.1">
    <property type="nucleotide sequence ID" value="NZ_CP059833.1"/>
</dbReference>
<feature type="domain" description="Beta-lactamase-related" evidence="2">
    <location>
        <begin position="44"/>
        <end position="271"/>
    </location>
</feature>
<dbReference type="InterPro" id="IPR051478">
    <property type="entry name" value="Beta-lactamase-like_AB/R"/>
</dbReference>
<protein>
    <submittedName>
        <fullName evidence="3">Serine hydrolase</fullName>
    </submittedName>
</protein>
<comment type="similarity">
    <text evidence="1">Belongs to the beta-lactamase family.</text>
</comment>
<evidence type="ECO:0000313" key="3">
    <source>
        <dbReference type="EMBL" id="QMV86190.1"/>
    </source>
</evidence>
<organism evidence="3 4">
    <name type="scientific">Corynebacterium hindlerae</name>
    <dbReference type="NCBI Taxonomy" id="699041"/>
    <lineage>
        <taxon>Bacteria</taxon>
        <taxon>Bacillati</taxon>
        <taxon>Actinomycetota</taxon>
        <taxon>Actinomycetes</taxon>
        <taxon>Mycobacteriales</taxon>
        <taxon>Corynebacteriaceae</taxon>
        <taxon>Corynebacterium</taxon>
    </lineage>
</organism>
<keyword evidence="3" id="KW-0378">Hydrolase</keyword>
<gene>
    <name evidence="3" type="ORF">HW450_05615</name>
</gene>
<dbReference type="InterPro" id="IPR001466">
    <property type="entry name" value="Beta-lactam-related"/>
</dbReference>
<dbReference type="PANTHER" id="PTHR22935">
    <property type="entry name" value="PENICILLIN-BINDING PROTEIN"/>
    <property type="match status" value="1"/>
</dbReference>